<keyword evidence="1" id="KW-0472">Membrane</keyword>
<dbReference type="EMBL" id="MFDD01000008">
    <property type="protein sequence ID" value="OGE40564.1"/>
    <property type="molecule type" value="Genomic_DNA"/>
</dbReference>
<feature type="transmembrane region" description="Helical" evidence="1">
    <location>
        <begin position="122"/>
        <end position="147"/>
    </location>
</feature>
<protein>
    <submittedName>
        <fullName evidence="2">Uncharacterized protein</fullName>
    </submittedName>
</protein>
<keyword evidence="1" id="KW-0812">Transmembrane</keyword>
<dbReference type="Proteomes" id="UP000177328">
    <property type="component" value="Unassembled WGS sequence"/>
</dbReference>
<evidence type="ECO:0000256" key="1">
    <source>
        <dbReference type="SAM" id="Phobius"/>
    </source>
</evidence>
<comment type="caution">
    <text evidence="2">The sequence shown here is derived from an EMBL/GenBank/DDBJ whole genome shotgun (WGS) entry which is preliminary data.</text>
</comment>
<dbReference type="AlphaFoldDB" id="A0A1F5KIA6"/>
<feature type="transmembrane region" description="Helical" evidence="1">
    <location>
        <begin position="7"/>
        <end position="24"/>
    </location>
</feature>
<evidence type="ECO:0000313" key="2">
    <source>
        <dbReference type="EMBL" id="OGE40564.1"/>
    </source>
</evidence>
<feature type="transmembrane region" description="Helical" evidence="1">
    <location>
        <begin position="250"/>
        <end position="282"/>
    </location>
</feature>
<proteinExistence type="predicted"/>
<gene>
    <name evidence="2" type="ORF">A3D25_00400</name>
</gene>
<feature type="transmembrane region" description="Helical" evidence="1">
    <location>
        <begin position="71"/>
        <end position="87"/>
    </location>
</feature>
<accession>A0A1F5KIA6</accession>
<name>A0A1F5KIA6_9BACT</name>
<keyword evidence="1" id="KW-1133">Transmembrane helix</keyword>
<reference evidence="2 3" key="1">
    <citation type="journal article" date="2016" name="Nat. Commun.">
        <title>Thousands of microbial genomes shed light on interconnected biogeochemical processes in an aquifer system.</title>
        <authorList>
            <person name="Anantharaman K."/>
            <person name="Brown C.T."/>
            <person name="Hug L.A."/>
            <person name="Sharon I."/>
            <person name="Castelle C.J."/>
            <person name="Probst A.J."/>
            <person name="Thomas B.C."/>
            <person name="Singh A."/>
            <person name="Wilkins M.J."/>
            <person name="Karaoz U."/>
            <person name="Brodie E.L."/>
            <person name="Williams K.H."/>
            <person name="Hubbard S.S."/>
            <person name="Banfield J.F."/>
        </authorList>
    </citation>
    <scope>NUCLEOTIDE SEQUENCE [LARGE SCALE GENOMIC DNA]</scope>
</reference>
<evidence type="ECO:0000313" key="3">
    <source>
        <dbReference type="Proteomes" id="UP000177328"/>
    </source>
</evidence>
<organism evidence="2 3">
    <name type="scientific">Candidatus Daviesbacteria bacterium RIFCSPHIGHO2_02_FULL_43_12</name>
    <dbReference type="NCBI Taxonomy" id="1797776"/>
    <lineage>
        <taxon>Bacteria</taxon>
        <taxon>Candidatus Daviesiibacteriota</taxon>
    </lineage>
</organism>
<feature type="transmembrane region" description="Helical" evidence="1">
    <location>
        <begin position="93"/>
        <end position="110"/>
    </location>
</feature>
<sequence>MYYWKKLVFIPFYLASFFAALYLSKTLLSDYSGIFVLSMPSFMNLLLFAGAILLCSFFFCVMIALSQDWKVTAGALLISNMLCFIMFPLPENIILALGVLCMSGLIYVLLENKLKTYLTFQPTILLTPSIMNLSKLLIVLFSITYFFNLTTVLAEKPFRIPDELIDPVASFISASALGESPEPAMKNLSKQQLEAVKANPQLLTQFGLSEEALGQFTSSSLTASPKALVKKGLADQAEALIKPYQGAIPALFSAIFFLSFSSVVSLMGVLIAPLVWFLFYLLEVTGFTKLTKEMREVKKLVV</sequence>
<feature type="transmembrane region" description="Helical" evidence="1">
    <location>
        <begin position="44"/>
        <end position="64"/>
    </location>
</feature>